<dbReference type="AlphaFoldDB" id="A0A8S4EAE7"/>
<evidence type="ECO:0000313" key="3">
    <source>
        <dbReference type="EMBL" id="CAG9112700.1"/>
    </source>
</evidence>
<organism evidence="3 4">
    <name type="scientific">Plutella xylostella</name>
    <name type="common">Diamondback moth</name>
    <name type="synonym">Plutella maculipennis</name>
    <dbReference type="NCBI Taxonomy" id="51655"/>
    <lineage>
        <taxon>Eukaryota</taxon>
        <taxon>Metazoa</taxon>
        <taxon>Ecdysozoa</taxon>
        <taxon>Arthropoda</taxon>
        <taxon>Hexapoda</taxon>
        <taxon>Insecta</taxon>
        <taxon>Pterygota</taxon>
        <taxon>Neoptera</taxon>
        <taxon>Endopterygota</taxon>
        <taxon>Lepidoptera</taxon>
        <taxon>Glossata</taxon>
        <taxon>Ditrysia</taxon>
        <taxon>Yponomeutoidea</taxon>
        <taxon>Plutellidae</taxon>
        <taxon>Plutella</taxon>
    </lineage>
</organism>
<feature type="region of interest" description="Disordered" evidence="1">
    <location>
        <begin position="287"/>
        <end position="311"/>
    </location>
</feature>
<sequence>MTAPVEPTRVALPAVPRLGLFFLAFLIFISATSAANAESRRCHWCGPLAEQVHRSRRAPPCPAQWGGGEPETLCEEGFQYCAVVATAPPHVESRFCVKLYQDECYPIYCNTTKTWKMTCPCRGDLCNGANTEREEDAFAALARLVAKTHRIKRLVQEDDDSVHVVNNATTAAPQSHEHSNKDENKENETIDKAEAKPPTVQTEANTINIRTSTDDKIRQVMNEKAMDDNRIDTNIPTMKPMHNEVIDIEIDLKMVEVTTMAAPASVAKQDDVKSTMIVKPTEQVIAAESLQQNTSPKAKEDPVTEPTTTEGTTQTIAVTTMHTTTMMATMMDVKHAETTESTMEKKNNGISLSGNMVVLLISLSFIKITF</sequence>
<comment type="caution">
    <text evidence="3">The sequence shown here is derived from an EMBL/GenBank/DDBJ whole genome shotgun (WGS) entry which is preliminary data.</text>
</comment>
<dbReference type="EMBL" id="CAJHNJ030000014">
    <property type="protein sequence ID" value="CAG9112700.1"/>
    <property type="molecule type" value="Genomic_DNA"/>
</dbReference>
<keyword evidence="2" id="KW-0732">Signal</keyword>
<accession>A0A8S4EAE7</accession>
<evidence type="ECO:0000256" key="2">
    <source>
        <dbReference type="SAM" id="SignalP"/>
    </source>
</evidence>
<protein>
    <submittedName>
        <fullName evidence="3">(diamondback moth) hypothetical protein</fullName>
    </submittedName>
</protein>
<evidence type="ECO:0000256" key="1">
    <source>
        <dbReference type="SAM" id="MobiDB-lite"/>
    </source>
</evidence>
<reference evidence="3" key="1">
    <citation type="submission" date="2020-11" db="EMBL/GenBank/DDBJ databases">
        <authorList>
            <person name="Whiteford S."/>
        </authorList>
    </citation>
    <scope>NUCLEOTIDE SEQUENCE</scope>
</reference>
<keyword evidence="4" id="KW-1185">Reference proteome</keyword>
<gene>
    <name evidence="3" type="ORF">PLXY2_LOCUS4964</name>
</gene>
<evidence type="ECO:0000313" key="4">
    <source>
        <dbReference type="Proteomes" id="UP000653454"/>
    </source>
</evidence>
<proteinExistence type="predicted"/>
<feature type="region of interest" description="Disordered" evidence="1">
    <location>
        <begin position="169"/>
        <end position="205"/>
    </location>
</feature>
<name>A0A8S4EAE7_PLUXY</name>
<dbReference type="Proteomes" id="UP000653454">
    <property type="component" value="Unassembled WGS sequence"/>
</dbReference>
<feature type="signal peptide" evidence="2">
    <location>
        <begin position="1"/>
        <end position="34"/>
    </location>
</feature>
<feature type="chain" id="PRO_5035798150" evidence="2">
    <location>
        <begin position="35"/>
        <end position="370"/>
    </location>
</feature>
<feature type="compositionally biased region" description="Basic and acidic residues" evidence="1">
    <location>
        <begin position="175"/>
        <end position="195"/>
    </location>
</feature>